<dbReference type="Gene3D" id="1.10.286.20">
    <property type="match status" value="1"/>
</dbReference>
<feature type="domain" description="Transcription elongation factor GreA/GreB C-terminal" evidence="1">
    <location>
        <begin position="49"/>
        <end position="125"/>
    </location>
</feature>
<dbReference type="EMBL" id="JACYTO010000002">
    <property type="protein sequence ID" value="MBD8504491.1"/>
    <property type="molecule type" value="Genomic_DNA"/>
</dbReference>
<evidence type="ECO:0000259" key="1">
    <source>
        <dbReference type="Pfam" id="PF01272"/>
    </source>
</evidence>
<name>A0ABR9BE93_9RHOO</name>
<dbReference type="RefSeq" id="WP_187719228.1">
    <property type="nucleotide sequence ID" value="NZ_JACTAH010000002.1"/>
</dbReference>
<dbReference type="Gene3D" id="3.10.50.30">
    <property type="entry name" value="Transcription elongation factor, GreA/GreB, C-terminal domain"/>
    <property type="match status" value="1"/>
</dbReference>
<dbReference type="Pfam" id="PF01272">
    <property type="entry name" value="GreA_GreB"/>
    <property type="match status" value="1"/>
</dbReference>
<keyword evidence="3" id="KW-0808">Transferase</keyword>
<dbReference type="GO" id="GO:0016301">
    <property type="term" value="F:kinase activity"/>
    <property type="evidence" value="ECO:0007669"/>
    <property type="project" value="UniProtKB-KW"/>
</dbReference>
<organism evidence="3 4">
    <name type="scientific">Thauera sedimentorum</name>
    <dbReference type="NCBI Taxonomy" id="2767595"/>
    <lineage>
        <taxon>Bacteria</taxon>
        <taxon>Pseudomonadati</taxon>
        <taxon>Pseudomonadota</taxon>
        <taxon>Betaproteobacteria</taxon>
        <taxon>Rhodocyclales</taxon>
        <taxon>Zoogloeaceae</taxon>
        <taxon>Thauera</taxon>
    </lineage>
</organism>
<keyword evidence="3" id="KW-0418">Kinase</keyword>
<comment type="caution">
    <text evidence="3">The sequence shown here is derived from an EMBL/GenBank/DDBJ whole genome shotgun (WGS) entry which is preliminary data.</text>
</comment>
<sequence length="130" mass="14084">MKPEIIVSSTDLDRLEGLLHAANARSRSDLDGLRDELARADVRDAEDLPGDVITMGSRVRFCEELSGKDYALTLVYPHEASQEGGKVSVFSPAGSALLGLSRGQCIDWMTPDGKAIRIRVMEVEQPAAEA</sequence>
<evidence type="ECO:0000313" key="4">
    <source>
        <dbReference type="Proteomes" id="UP000603602"/>
    </source>
</evidence>
<reference evidence="4" key="1">
    <citation type="submission" date="2023-07" db="EMBL/GenBank/DDBJ databases">
        <title>Thauera sp. CAU 1555 isolated from sand of Yaerae Beach.</title>
        <authorList>
            <person name="Kim W."/>
        </authorList>
    </citation>
    <scope>NUCLEOTIDE SEQUENCE [LARGE SCALE GENOMIC DNA]</scope>
    <source>
        <strain evidence="4">CAU 1555</strain>
    </source>
</reference>
<dbReference type="SUPFAM" id="SSF54534">
    <property type="entry name" value="FKBP-like"/>
    <property type="match status" value="1"/>
</dbReference>
<dbReference type="InterPro" id="IPR023459">
    <property type="entry name" value="Tscrpt_elong_fac_GreA/B_fam"/>
</dbReference>
<dbReference type="PANTHER" id="PTHR30437">
    <property type="entry name" value="TRANSCRIPTION ELONGATION FACTOR GREA"/>
    <property type="match status" value="1"/>
</dbReference>
<accession>A0ABR9BE93</accession>
<dbReference type="Proteomes" id="UP000603602">
    <property type="component" value="Unassembled WGS sequence"/>
</dbReference>
<dbReference type="PANTHER" id="PTHR30437:SF5">
    <property type="entry name" value="REGULATOR OF NUCLEOSIDE DIPHOSPHATE KINASE"/>
    <property type="match status" value="1"/>
</dbReference>
<dbReference type="InterPro" id="IPR029462">
    <property type="entry name" value="Rnk_N"/>
</dbReference>
<proteinExistence type="predicted"/>
<evidence type="ECO:0000313" key="3">
    <source>
        <dbReference type="EMBL" id="MBD8504491.1"/>
    </source>
</evidence>
<dbReference type="Pfam" id="PF14760">
    <property type="entry name" value="Rnk_N"/>
    <property type="match status" value="1"/>
</dbReference>
<feature type="domain" description="Regulator of nucleoside diphosphate kinase N-terminal" evidence="2">
    <location>
        <begin position="3"/>
        <end position="42"/>
    </location>
</feature>
<gene>
    <name evidence="3" type="primary">rnk</name>
    <name evidence="3" type="ORF">IFO67_16500</name>
</gene>
<protein>
    <submittedName>
        <fullName evidence="3">Nucleoside diphosphate kinase regulator</fullName>
    </submittedName>
</protein>
<evidence type="ECO:0000259" key="2">
    <source>
        <dbReference type="Pfam" id="PF14760"/>
    </source>
</evidence>
<keyword evidence="4" id="KW-1185">Reference proteome</keyword>
<dbReference type="InterPro" id="IPR036953">
    <property type="entry name" value="GreA/GreB_C_sf"/>
</dbReference>
<dbReference type="InterPro" id="IPR001437">
    <property type="entry name" value="Tscrpt_elong_fac_GreA/B_C"/>
</dbReference>
<dbReference type="NCBIfam" id="NF004396">
    <property type="entry name" value="PRK05753.1"/>
    <property type="match status" value="1"/>
</dbReference>